<accession>A0A6L2P6Y7</accession>
<dbReference type="AlphaFoldDB" id="A0A6L2P6Y7"/>
<dbReference type="PANTHER" id="PTHR11439:SF467">
    <property type="entry name" value="INTEGRASE CATALYTIC DOMAIN-CONTAINING PROTEIN"/>
    <property type="match status" value="1"/>
</dbReference>
<proteinExistence type="predicted"/>
<evidence type="ECO:0000313" key="1">
    <source>
        <dbReference type="EMBL" id="GEU93052.1"/>
    </source>
</evidence>
<evidence type="ECO:0008006" key="2">
    <source>
        <dbReference type="Google" id="ProtNLM"/>
    </source>
</evidence>
<organism evidence="1">
    <name type="scientific">Tanacetum cinerariifolium</name>
    <name type="common">Dalmatian daisy</name>
    <name type="synonym">Chrysanthemum cinerariifolium</name>
    <dbReference type="NCBI Taxonomy" id="118510"/>
    <lineage>
        <taxon>Eukaryota</taxon>
        <taxon>Viridiplantae</taxon>
        <taxon>Streptophyta</taxon>
        <taxon>Embryophyta</taxon>
        <taxon>Tracheophyta</taxon>
        <taxon>Spermatophyta</taxon>
        <taxon>Magnoliopsida</taxon>
        <taxon>eudicotyledons</taxon>
        <taxon>Gunneridae</taxon>
        <taxon>Pentapetalae</taxon>
        <taxon>asterids</taxon>
        <taxon>campanulids</taxon>
        <taxon>Asterales</taxon>
        <taxon>Asteraceae</taxon>
        <taxon>Asteroideae</taxon>
        <taxon>Anthemideae</taxon>
        <taxon>Anthemidinae</taxon>
        <taxon>Tanacetum</taxon>
    </lineage>
</organism>
<dbReference type="CDD" id="cd09272">
    <property type="entry name" value="RNase_HI_RT_Ty1"/>
    <property type="match status" value="1"/>
</dbReference>
<protein>
    <recommendedName>
        <fullName evidence="2">Retrovirus-related Pol polyprotein from transposon TNT 1-94</fullName>
    </recommendedName>
</protein>
<sequence length="173" mass="19569">MQNVPYASAIGSITYATTVNTILKNLRNTKDMVLVSGAKPKSELKSGKQSTTAMSSIEDEYIVVAEASMEAVWMRKFIYRLRDVMPSNERPMEMLCDNAPAIAIANDPRIMRRASHYQRKHHYIREVIQADEIFLKKVHTNDNLADSFTKPMPYIKQFEHAIGIGVCLASSLM</sequence>
<reference evidence="1" key="1">
    <citation type="journal article" date="2019" name="Sci. Rep.">
        <title>Draft genome of Tanacetum cinerariifolium, the natural source of mosquito coil.</title>
        <authorList>
            <person name="Yamashiro T."/>
            <person name="Shiraishi A."/>
            <person name="Satake H."/>
            <person name="Nakayama K."/>
        </authorList>
    </citation>
    <scope>NUCLEOTIDE SEQUENCE</scope>
</reference>
<dbReference type="EMBL" id="BKCJ010010767">
    <property type="protein sequence ID" value="GEU93052.1"/>
    <property type="molecule type" value="Genomic_DNA"/>
</dbReference>
<gene>
    <name evidence="1" type="ORF">Tci_065030</name>
</gene>
<dbReference type="PANTHER" id="PTHR11439">
    <property type="entry name" value="GAG-POL-RELATED RETROTRANSPOSON"/>
    <property type="match status" value="1"/>
</dbReference>
<comment type="caution">
    <text evidence="1">The sequence shown here is derived from an EMBL/GenBank/DDBJ whole genome shotgun (WGS) entry which is preliminary data.</text>
</comment>
<name>A0A6L2P6Y7_TANCI</name>